<sequence length="72" mass="8263">MPFVDHSNPRTIDLSGYSDEEKRFSSSNEMEKKTSPSSKPEMQLTPIPSNNKETITTTRYGRRVHCPVRYTA</sequence>
<gene>
    <name evidence="2" type="ORF">MCOS_LOCUS1960</name>
</gene>
<accession>A0A0R3U5G1</accession>
<feature type="region of interest" description="Disordered" evidence="1">
    <location>
        <begin position="1"/>
        <end position="53"/>
    </location>
</feature>
<proteinExistence type="predicted"/>
<evidence type="ECO:0000256" key="1">
    <source>
        <dbReference type="SAM" id="MobiDB-lite"/>
    </source>
</evidence>
<feature type="compositionally biased region" description="Basic and acidic residues" evidence="1">
    <location>
        <begin position="19"/>
        <end position="34"/>
    </location>
</feature>
<dbReference type="Proteomes" id="UP000267029">
    <property type="component" value="Unassembled WGS sequence"/>
</dbReference>
<protein>
    <submittedName>
        <fullName evidence="2">Uncharacterized protein</fullName>
    </submittedName>
</protein>
<dbReference type="AlphaFoldDB" id="A0A0R3U5G1"/>
<organism evidence="2 3">
    <name type="scientific">Mesocestoides corti</name>
    <name type="common">Flatworm</name>
    <dbReference type="NCBI Taxonomy" id="53468"/>
    <lineage>
        <taxon>Eukaryota</taxon>
        <taxon>Metazoa</taxon>
        <taxon>Spiralia</taxon>
        <taxon>Lophotrochozoa</taxon>
        <taxon>Platyhelminthes</taxon>
        <taxon>Cestoda</taxon>
        <taxon>Eucestoda</taxon>
        <taxon>Cyclophyllidea</taxon>
        <taxon>Mesocestoididae</taxon>
        <taxon>Mesocestoides</taxon>
    </lineage>
</organism>
<evidence type="ECO:0000313" key="2">
    <source>
        <dbReference type="EMBL" id="VDD75957.1"/>
    </source>
</evidence>
<feature type="compositionally biased region" description="Polar residues" evidence="1">
    <location>
        <begin position="35"/>
        <end position="53"/>
    </location>
</feature>
<keyword evidence="3" id="KW-1185">Reference proteome</keyword>
<reference evidence="2 3" key="1">
    <citation type="submission" date="2018-10" db="EMBL/GenBank/DDBJ databases">
        <authorList>
            <consortium name="Pathogen Informatics"/>
        </authorList>
    </citation>
    <scope>NUCLEOTIDE SEQUENCE [LARGE SCALE GENOMIC DNA]</scope>
</reference>
<dbReference type="EMBL" id="UXSR01000285">
    <property type="protein sequence ID" value="VDD75957.1"/>
    <property type="molecule type" value="Genomic_DNA"/>
</dbReference>
<name>A0A0R3U5G1_MESCO</name>
<evidence type="ECO:0000313" key="3">
    <source>
        <dbReference type="Proteomes" id="UP000267029"/>
    </source>
</evidence>